<keyword evidence="2" id="KW-0489">Methyltransferase</keyword>
<keyword evidence="3" id="KW-1185">Reference proteome</keyword>
<dbReference type="EMBL" id="VUOC01000004">
    <property type="protein sequence ID" value="KAA2239182.1"/>
    <property type="molecule type" value="Genomic_DNA"/>
</dbReference>
<evidence type="ECO:0000259" key="1">
    <source>
        <dbReference type="Pfam" id="PF05050"/>
    </source>
</evidence>
<dbReference type="SUPFAM" id="SSF53335">
    <property type="entry name" value="S-adenosyl-L-methionine-dependent methyltransferases"/>
    <property type="match status" value="1"/>
</dbReference>
<protein>
    <submittedName>
        <fullName evidence="2">FkbM family methyltransferase</fullName>
    </submittedName>
</protein>
<feature type="domain" description="Methyltransferase FkbM" evidence="1">
    <location>
        <begin position="89"/>
        <end position="244"/>
    </location>
</feature>
<dbReference type="InterPro" id="IPR052514">
    <property type="entry name" value="SAM-dependent_MTase"/>
</dbReference>
<accession>A0A5B2VLI3</accession>
<name>A0A5B2VLI3_9BACT</name>
<sequence>MSLINTLKFIVEHPLNRGNKFGALARFVKWQIGARLMPYPIIYSFTTKSKLVVEKGMTSATGSVYCGLYEFNDMAFLLHVLRQEDLFIDVGANIGMYTILSAAHLGADTVAVEPIPATFSHLNRNIALNSIARRVRAFNIALGAEKGTVSITSHLGNANHIATADDDNIIEVEVDTLDHILADLFPAIMKIDVEGFETAVLAGADETLRKQSLKAIIIELNGLGARFGYDEDKVRALLNGHGFRPYTYDPFIRKLIASPASVKHNMIYIRDIPYVEQRIKTAEKVYLRNKLI</sequence>
<dbReference type="InterPro" id="IPR029063">
    <property type="entry name" value="SAM-dependent_MTases_sf"/>
</dbReference>
<dbReference type="GO" id="GO:0032259">
    <property type="term" value="P:methylation"/>
    <property type="evidence" value="ECO:0007669"/>
    <property type="project" value="UniProtKB-KW"/>
</dbReference>
<keyword evidence="2" id="KW-0808">Transferase</keyword>
<dbReference type="PANTHER" id="PTHR34203:SF15">
    <property type="entry name" value="SLL1173 PROTEIN"/>
    <property type="match status" value="1"/>
</dbReference>
<dbReference type="RefSeq" id="WP_149840361.1">
    <property type="nucleotide sequence ID" value="NZ_VUOC01000004.1"/>
</dbReference>
<organism evidence="2 3">
    <name type="scientific">Chitinophaga agrisoli</name>
    <dbReference type="NCBI Taxonomy" id="2607653"/>
    <lineage>
        <taxon>Bacteria</taxon>
        <taxon>Pseudomonadati</taxon>
        <taxon>Bacteroidota</taxon>
        <taxon>Chitinophagia</taxon>
        <taxon>Chitinophagales</taxon>
        <taxon>Chitinophagaceae</taxon>
        <taxon>Chitinophaga</taxon>
    </lineage>
</organism>
<gene>
    <name evidence="2" type="ORF">F0L74_23535</name>
</gene>
<dbReference type="InterPro" id="IPR006342">
    <property type="entry name" value="FkbM_mtfrase"/>
</dbReference>
<evidence type="ECO:0000313" key="2">
    <source>
        <dbReference type="EMBL" id="KAA2239182.1"/>
    </source>
</evidence>
<evidence type="ECO:0000313" key="3">
    <source>
        <dbReference type="Proteomes" id="UP000324611"/>
    </source>
</evidence>
<dbReference type="PANTHER" id="PTHR34203">
    <property type="entry name" value="METHYLTRANSFERASE, FKBM FAMILY PROTEIN"/>
    <property type="match status" value="1"/>
</dbReference>
<reference evidence="2 3" key="1">
    <citation type="submission" date="2019-09" db="EMBL/GenBank/DDBJ databases">
        <title>Chitinophaga ginsengihumi sp. nov., isolated from soil of ginseng rhizosphere.</title>
        <authorList>
            <person name="Lee J."/>
        </authorList>
    </citation>
    <scope>NUCLEOTIDE SEQUENCE [LARGE SCALE GENOMIC DNA]</scope>
    <source>
        <strain evidence="2 3">BN140078</strain>
    </source>
</reference>
<dbReference type="Pfam" id="PF05050">
    <property type="entry name" value="Methyltransf_21"/>
    <property type="match status" value="1"/>
</dbReference>
<dbReference type="Gene3D" id="3.40.50.150">
    <property type="entry name" value="Vaccinia Virus protein VP39"/>
    <property type="match status" value="1"/>
</dbReference>
<proteinExistence type="predicted"/>
<dbReference type="NCBIfam" id="TIGR01444">
    <property type="entry name" value="fkbM_fam"/>
    <property type="match status" value="1"/>
</dbReference>
<reference evidence="2 3" key="2">
    <citation type="submission" date="2019-09" db="EMBL/GenBank/DDBJ databases">
        <authorList>
            <person name="Jin C."/>
        </authorList>
    </citation>
    <scope>NUCLEOTIDE SEQUENCE [LARGE SCALE GENOMIC DNA]</scope>
    <source>
        <strain evidence="2 3">BN140078</strain>
    </source>
</reference>
<comment type="caution">
    <text evidence="2">The sequence shown here is derived from an EMBL/GenBank/DDBJ whole genome shotgun (WGS) entry which is preliminary data.</text>
</comment>
<dbReference type="GO" id="GO:0008168">
    <property type="term" value="F:methyltransferase activity"/>
    <property type="evidence" value="ECO:0007669"/>
    <property type="project" value="UniProtKB-KW"/>
</dbReference>
<dbReference type="AlphaFoldDB" id="A0A5B2VLI3"/>
<dbReference type="Proteomes" id="UP000324611">
    <property type="component" value="Unassembled WGS sequence"/>
</dbReference>